<evidence type="ECO:0000313" key="2">
    <source>
        <dbReference type="Proteomes" id="UP000887116"/>
    </source>
</evidence>
<gene>
    <name evidence="1" type="ORF">TNCT_138881</name>
</gene>
<organism evidence="1 2">
    <name type="scientific">Trichonephila clavata</name>
    <name type="common">Joro spider</name>
    <name type="synonym">Nephila clavata</name>
    <dbReference type="NCBI Taxonomy" id="2740835"/>
    <lineage>
        <taxon>Eukaryota</taxon>
        <taxon>Metazoa</taxon>
        <taxon>Ecdysozoa</taxon>
        <taxon>Arthropoda</taxon>
        <taxon>Chelicerata</taxon>
        <taxon>Arachnida</taxon>
        <taxon>Araneae</taxon>
        <taxon>Araneomorphae</taxon>
        <taxon>Entelegynae</taxon>
        <taxon>Araneoidea</taxon>
        <taxon>Nephilidae</taxon>
        <taxon>Trichonephila</taxon>
    </lineage>
</organism>
<evidence type="ECO:0000313" key="1">
    <source>
        <dbReference type="EMBL" id="GFR14025.1"/>
    </source>
</evidence>
<comment type="caution">
    <text evidence="1">The sequence shown here is derived from an EMBL/GenBank/DDBJ whole genome shotgun (WGS) entry which is preliminary data.</text>
</comment>
<dbReference type="EMBL" id="BMAO01036920">
    <property type="protein sequence ID" value="GFR14025.1"/>
    <property type="molecule type" value="Genomic_DNA"/>
</dbReference>
<keyword evidence="2" id="KW-1185">Reference proteome</keyword>
<sequence>MNRLRCEANENANVALSIAASSSLGASYQERAGEVKASSLEYRRRANSELWKISHDLFGESWTISEAWDASSYYSSNCISG</sequence>
<dbReference type="AlphaFoldDB" id="A0A8X6IZC3"/>
<dbReference type="Proteomes" id="UP000887116">
    <property type="component" value="Unassembled WGS sequence"/>
</dbReference>
<accession>A0A8X6IZC3</accession>
<protein>
    <submittedName>
        <fullName evidence="1">Uncharacterized protein</fullName>
    </submittedName>
</protein>
<proteinExistence type="predicted"/>
<name>A0A8X6IZC3_TRICU</name>
<reference evidence="1" key="1">
    <citation type="submission" date="2020-07" db="EMBL/GenBank/DDBJ databases">
        <title>Multicomponent nature underlies the extraordinary mechanical properties of spider dragline silk.</title>
        <authorList>
            <person name="Kono N."/>
            <person name="Nakamura H."/>
            <person name="Mori M."/>
            <person name="Yoshida Y."/>
            <person name="Ohtoshi R."/>
            <person name="Malay A.D."/>
            <person name="Moran D.A.P."/>
            <person name="Tomita M."/>
            <person name="Numata K."/>
            <person name="Arakawa K."/>
        </authorList>
    </citation>
    <scope>NUCLEOTIDE SEQUENCE</scope>
</reference>